<dbReference type="InterPro" id="IPR009292">
    <property type="entry name" value="RRP36"/>
</dbReference>
<dbReference type="AlphaFoldDB" id="A0A7I4Z063"/>
<dbReference type="PANTHER" id="PTHR21738:SF0">
    <property type="entry name" value="RIBOSOMAL RNA PROCESSING PROTEIN 36 HOMOLOG"/>
    <property type="match status" value="1"/>
</dbReference>
<feature type="region of interest" description="Disordered" evidence="8">
    <location>
        <begin position="484"/>
        <end position="516"/>
    </location>
</feature>
<dbReference type="Pfam" id="PF06102">
    <property type="entry name" value="RRP36"/>
    <property type="match status" value="1"/>
</dbReference>
<accession>A0A7I4Z063</accession>
<feature type="compositionally biased region" description="Polar residues" evidence="8">
    <location>
        <begin position="140"/>
        <end position="151"/>
    </location>
</feature>
<protein>
    <recommendedName>
        <fullName evidence="6">rRNA biogenesis protein RRP36</fullName>
    </recommendedName>
</protein>
<evidence type="ECO:0000256" key="3">
    <source>
        <dbReference type="ARBA" id="ARBA00022517"/>
    </source>
</evidence>
<evidence type="ECO:0000313" key="9">
    <source>
        <dbReference type="Proteomes" id="UP000025227"/>
    </source>
</evidence>
<keyword evidence="4 6" id="KW-0698">rRNA processing</keyword>
<feature type="coiled-coil region" evidence="7">
    <location>
        <begin position="429"/>
        <end position="483"/>
    </location>
</feature>
<keyword evidence="7" id="KW-0175">Coiled coil</keyword>
<keyword evidence="6" id="KW-0687">Ribonucleoprotein</keyword>
<feature type="compositionally biased region" description="Basic and acidic residues" evidence="8">
    <location>
        <begin position="217"/>
        <end position="230"/>
    </location>
</feature>
<dbReference type="OrthoDB" id="448446at2759"/>
<keyword evidence="9" id="KW-1185">Reference proteome</keyword>
<sequence>MNDEAPRRTFPKKASSFNMKKNKFKKKGREASYGGTVLQRKPARYFTADLTEDAEGLSHSRNKGKFSRGKMNKNGKMKGGAMLNGKKPRGKPVKGTCIEHQMLGGSDDEMYASDGDIVDVSDMIEDVKKEEEEECATVPMANTSNSWQHSVEATDIKQENAELTSIPKKRPNKKKKLNPKQNFADSEDGGEEEVVEWSTGRGSSRLAQRDSSDDEKPEPATSKKDSRGLEQFEEQEDSESDFEEELHKYDESSSHHADNVSIPSEMVGKDDEEEEQEEVAAFRAEMADLPLAKVREIKEKLGLKLFNKAYFGTEANDDNKEQLKKKAKEEKKEERRGQHRPKEISSKKPVSVFRPLYQDMKGKKRRDPRFDSRAGMFKERCFEDNYSFLNDLRRQEREELAKQAAECDEQGDTEMAEKIREAIRRMDNRERTKAERKLKEETFKELRQENIERMMRGERPVFKTKAKVRLMQMEKKFAQLKKDNKLDNYMKRKAKKEARKEAKRKPDFEHKYGYQE</sequence>
<dbReference type="Proteomes" id="UP000025227">
    <property type="component" value="Unplaced"/>
</dbReference>
<feature type="compositionally biased region" description="Basic and acidic residues" evidence="8">
    <location>
        <begin position="317"/>
        <end position="346"/>
    </location>
</feature>
<comment type="subunit">
    <text evidence="6">Associates with 90S and pre-40S pre-ribosomal particles.</text>
</comment>
<comment type="function">
    <text evidence="6">Component of the 90S pre-ribosome involved in the maturation of rRNAs. Required for early cleavages of the pre-RNAs in the 40S ribosomal subunit maturation pathway.</text>
</comment>
<evidence type="ECO:0000256" key="1">
    <source>
        <dbReference type="ARBA" id="ARBA00004604"/>
    </source>
</evidence>
<dbReference type="OMA" id="KEVCFEN"/>
<organism evidence="9 10">
    <name type="scientific">Haemonchus contortus</name>
    <name type="common">Barber pole worm</name>
    <dbReference type="NCBI Taxonomy" id="6289"/>
    <lineage>
        <taxon>Eukaryota</taxon>
        <taxon>Metazoa</taxon>
        <taxon>Ecdysozoa</taxon>
        <taxon>Nematoda</taxon>
        <taxon>Chromadorea</taxon>
        <taxon>Rhabditida</taxon>
        <taxon>Rhabditina</taxon>
        <taxon>Rhabditomorpha</taxon>
        <taxon>Strongyloidea</taxon>
        <taxon>Trichostrongylidae</taxon>
        <taxon>Haemonchus</taxon>
    </lineage>
</organism>
<dbReference type="GO" id="GO:0005730">
    <property type="term" value="C:nucleolus"/>
    <property type="evidence" value="ECO:0007669"/>
    <property type="project" value="UniProtKB-SubCell"/>
</dbReference>
<dbReference type="WBParaSite" id="HCON_00161485-00001">
    <property type="protein sequence ID" value="HCON_00161485-00001"/>
    <property type="gene ID" value="HCON_00161485"/>
</dbReference>
<feature type="compositionally biased region" description="Acidic residues" evidence="8">
    <location>
        <begin position="231"/>
        <end position="244"/>
    </location>
</feature>
<keyword evidence="3 6" id="KW-0690">Ribosome biogenesis</keyword>
<proteinExistence type="inferred from homology"/>
<evidence type="ECO:0000256" key="8">
    <source>
        <dbReference type="SAM" id="MobiDB-lite"/>
    </source>
</evidence>
<reference evidence="10" key="1">
    <citation type="submission" date="2020-12" db="UniProtKB">
        <authorList>
            <consortium name="WormBaseParasite"/>
        </authorList>
    </citation>
    <scope>IDENTIFICATION</scope>
    <source>
        <strain evidence="10">MHco3</strain>
    </source>
</reference>
<feature type="region of interest" description="Disordered" evidence="8">
    <location>
        <begin position="127"/>
        <end position="278"/>
    </location>
</feature>
<feature type="region of interest" description="Disordered" evidence="8">
    <location>
        <begin position="314"/>
        <end position="370"/>
    </location>
</feature>
<feature type="region of interest" description="Disordered" evidence="8">
    <location>
        <begin position="1"/>
        <end position="36"/>
    </location>
</feature>
<name>A0A7I4Z063_HAECO</name>
<evidence type="ECO:0000256" key="7">
    <source>
        <dbReference type="SAM" id="Coils"/>
    </source>
</evidence>
<evidence type="ECO:0000256" key="4">
    <source>
        <dbReference type="ARBA" id="ARBA00022552"/>
    </source>
</evidence>
<feature type="compositionally biased region" description="Basic and acidic residues" evidence="8">
    <location>
        <begin position="498"/>
        <end position="516"/>
    </location>
</feature>
<evidence type="ECO:0000256" key="2">
    <source>
        <dbReference type="ARBA" id="ARBA00009418"/>
    </source>
</evidence>
<feature type="compositionally biased region" description="Basic and acidic residues" evidence="8">
    <location>
        <begin position="245"/>
        <end position="258"/>
    </location>
</feature>
<feature type="region of interest" description="Disordered" evidence="8">
    <location>
        <begin position="54"/>
        <end position="95"/>
    </location>
</feature>
<evidence type="ECO:0000256" key="5">
    <source>
        <dbReference type="ARBA" id="ARBA00023242"/>
    </source>
</evidence>
<comment type="similarity">
    <text evidence="2 6">Belongs to the RRP36 family.</text>
</comment>
<evidence type="ECO:0000313" key="10">
    <source>
        <dbReference type="WBParaSite" id="HCON_00161485-00001"/>
    </source>
</evidence>
<feature type="compositionally biased region" description="Acidic residues" evidence="8">
    <location>
        <begin position="185"/>
        <end position="195"/>
    </location>
</feature>
<feature type="compositionally biased region" description="Basic residues" evidence="8">
    <location>
        <begin position="167"/>
        <end position="178"/>
    </location>
</feature>
<feature type="compositionally biased region" description="Basic residues" evidence="8">
    <location>
        <begin position="60"/>
        <end position="76"/>
    </location>
</feature>
<evidence type="ECO:0000256" key="6">
    <source>
        <dbReference type="RuleBase" id="RU368027"/>
    </source>
</evidence>
<dbReference type="PANTHER" id="PTHR21738">
    <property type="entry name" value="RIBOSOMAL RNA PROCESSING PROTEIN 36 HOMOLOG"/>
    <property type="match status" value="1"/>
</dbReference>
<comment type="subcellular location">
    <subcellularLocation>
        <location evidence="1 6">Nucleus</location>
        <location evidence="1 6">Nucleolus</location>
    </subcellularLocation>
</comment>
<keyword evidence="5 6" id="KW-0539">Nucleus</keyword>
<dbReference type="GO" id="GO:0030686">
    <property type="term" value="C:90S preribosome"/>
    <property type="evidence" value="ECO:0007669"/>
    <property type="project" value="TreeGrafter"/>
</dbReference>
<dbReference type="GO" id="GO:0000462">
    <property type="term" value="P:maturation of SSU-rRNA from tricistronic rRNA transcript (SSU-rRNA, 5.8S rRNA, LSU-rRNA)"/>
    <property type="evidence" value="ECO:0007669"/>
    <property type="project" value="TreeGrafter"/>
</dbReference>